<sequence>MSAYDDAKFQVRRAQRKLEALKKIGAVRTNSIGERQVVPTDLFTKIAIYVRESKRALLKGGAHAGIPCLELDLQKVSFMQTLF</sequence>
<accession>A0ABD2QNL1</accession>
<dbReference type="AlphaFoldDB" id="A0ABD2QNL1"/>
<protein>
    <submittedName>
        <fullName evidence="1">Uncharacterized protein</fullName>
    </submittedName>
</protein>
<comment type="caution">
    <text evidence="1">The sequence shown here is derived from an EMBL/GenBank/DDBJ whole genome shotgun (WGS) entry which is preliminary data.</text>
</comment>
<keyword evidence="2" id="KW-1185">Reference proteome</keyword>
<dbReference type="Proteomes" id="UP001626550">
    <property type="component" value="Unassembled WGS sequence"/>
</dbReference>
<gene>
    <name evidence="1" type="ORF">Ciccas_000226</name>
</gene>
<proteinExistence type="predicted"/>
<evidence type="ECO:0000313" key="1">
    <source>
        <dbReference type="EMBL" id="KAL3321105.1"/>
    </source>
</evidence>
<evidence type="ECO:0000313" key="2">
    <source>
        <dbReference type="Proteomes" id="UP001626550"/>
    </source>
</evidence>
<dbReference type="EMBL" id="JBJKFK010000011">
    <property type="protein sequence ID" value="KAL3321105.1"/>
    <property type="molecule type" value="Genomic_DNA"/>
</dbReference>
<organism evidence="1 2">
    <name type="scientific">Cichlidogyrus casuarinus</name>
    <dbReference type="NCBI Taxonomy" id="1844966"/>
    <lineage>
        <taxon>Eukaryota</taxon>
        <taxon>Metazoa</taxon>
        <taxon>Spiralia</taxon>
        <taxon>Lophotrochozoa</taxon>
        <taxon>Platyhelminthes</taxon>
        <taxon>Monogenea</taxon>
        <taxon>Monopisthocotylea</taxon>
        <taxon>Dactylogyridea</taxon>
        <taxon>Ancyrocephalidae</taxon>
        <taxon>Cichlidogyrus</taxon>
    </lineage>
</organism>
<reference evidence="1 2" key="1">
    <citation type="submission" date="2024-11" db="EMBL/GenBank/DDBJ databases">
        <title>Adaptive evolution of stress response genes in parasites aligns with host niche diversity.</title>
        <authorList>
            <person name="Hahn C."/>
            <person name="Resl P."/>
        </authorList>
    </citation>
    <scope>NUCLEOTIDE SEQUENCE [LARGE SCALE GENOMIC DNA]</scope>
    <source>
        <strain evidence="1">EGGRZ-B1_66</strain>
        <tissue evidence="1">Body</tissue>
    </source>
</reference>
<name>A0ABD2QNL1_9PLAT</name>